<keyword evidence="2" id="KW-0812">Transmembrane</keyword>
<protein>
    <submittedName>
        <fullName evidence="3">Uncharacterized protein</fullName>
    </submittedName>
</protein>
<feature type="transmembrane region" description="Helical" evidence="2">
    <location>
        <begin position="27"/>
        <end position="48"/>
    </location>
</feature>
<dbReference type="RefSeq" id="WP_324268792.1">
    <property type="nucleotide sequence ID" value="NZ_JAWLNX010000027.1"/>
</dbReference>
<feature type="region of interest" description="Disordered" evidence="1">
    <location>
        <begin position="1"/>
        <end position="20"/>
    </location>
</feature>
<feature type="compositionally biased region" description="Polar residues" evidence="1">
    <location>
        <begin position="1"/>
        <end position="10"/>
    </location>
</feature>
<evidence type="ECO:0000256" key="1">
    <source>
        <dbReference type="SAM" id="MobiDB-lite"/>
    </source>
</evidence>
<dbReference type="Proteomes" id="UP001327093">
    <property type="component" value="Unassembled WGS sequence"/>
</dbReference>
<evidence type="ECO:0000313" key="3">
    <source>
        <dbReference type="EMBL" id="MEB3371357.1"/>
    </source>
</evidence>
<keyword evidence="2" id="KW-1133">Transmembrane helix</keyword>
<comment type="caution">
    <text evidence="3">The sequence shown here is derived from an EMBL/GenBank/DDBJ whole genome shotgun (WGS) entry which is preliminary data.</text>
</comment>
<evidence type="ECO:0000313" key="4">
    <source>
        <dbReference type="Proteomes" id="UP001327093"/>
    </source>
</evidence>
<reference evidence="3 4" key="1">
    <citation type="submission" date="2023-10" db="EMBL/GenBank/DDBJ databases">
        <title>Saccharopolyspora sp. nov., isolated from mangrove soil.</title>
        <authorList>
            <person name="Lu Y."/>
            <person name="Liu W."/>
        </authorList>
    </citation>
    <scope>NUCLEOTIDE SEQUENCE [LARGE SCALE GENOMIC DNA]</scope>
    <source>
        <strain evidence="3 4">S2-29</strain>
    </source>
</reference>
<proteinExistence type="predicted"/>
<evidence type="ECO:0000256" key="2">
    <source>
        <dbReference type="SAM" id="Phobius"/>
    </source>
</evidence>
<name>A0ABU6AIR0_9PSEU</name>
<organism evidence="3 4">
    <name type="scientific">Saccharopolyspora mangrovi</name>
    <dbReference type="NCBI Taxonomy" id="3082379"/>
    <lineage>
        <taxon>Bacteria</taxon>
        <taxon>Bacillati</taxon>
        <taxon>Actinomycetota</taxon>
        <taxon>Actinomycetes</taxon>
        <taxon>Pseudonocardiales</taxon>
        <taxon>Pseudonocardiaceae</taxon>
        <taxon>Saccharopolyspora</taxon>
    </lineage>
</organism>
<dbReference type="EMBL" id="JAWLNX010000027">
    <property type="protein sequence ID" value="MEB3371357.1"/>
    <property type="molecule type" value="Genomic_DNA"/>
</dbReference>
<keyword evidence="4" id="KW-1185">Reference proteome</keyword>
<gene>
    <name evidence="3" type="ORF">R4I43_28520</name>
</gene>
<accession>A0ABU6AIR0</accession>
<sequence length="201" mass="21632">MNSNALASQHSRTDVVPPGRHAQPSSVLRALQVLTVLALIPVLTFYLCPRIFNLVAIPYRLDQAVVHANRYNLALHRIVAEEKVTLAAFAALDRMDVSVSDVRSTDARVAAELRMLIGQIRGDLQATLDDTDASVQALNSSLDELEREVRGLHEPVGGAEAALAGDRARLAAILNDVRSTAADVHKARQDADQAADNVSGD</sequence>
<keyword evidence="2" id="KW-0472">Membrane</keyword>